<evidence type="ECO:0000256" key="6">
    <source>
        <dbReference type="PROSITE-ProRule" id="PRU00560"/>
    </source>
</evidence>
<evidence type="ECO:0000256" key="1">
    <source>
        <dbReference type="ARBA" id="ARBA00022741"/>
    </source>
</evidence>
<keyword evidence="2 6" id="KW-0378">Hydrolase</keyword>
<evidence type="ECO:0000256" key="4">
    <source>
        <dbReference type="ARBA" id="ARBA00022840"/>
    </source>
</evidence>
<keyword evidence="1 6" id="KW-0547">Nucleotide-binding</keyword>
<reference evidence="8 9" key="1">
    <citation type="submission" date="2016-11" db="EMBL/GenBank/DDBJ databases">
        <authorList>
            <person name="Jaros S."/>
            <person name="Januszkiewicz K."/>
            <person name="Wedrychowicz H."/>
        </authorList>
    </citation>
    <scope>NUCLEOTIDE SEQUENCE [LARGE SCALE GENOMIC DNA]</scope>
    <source>
        <strain evidence="8 9">DSM 9705</strain>
    </source>
</reference>
<dbReference type="Gene3D" id="3.40.50.300">
    <property type="entry name" value="P-loop containing nucleotide triphosphate hydrolases"/>
    <property type="match status" value="2"/>
</dbReference>
<dbReference type="PANTHER" id="PTHR11070">
    <property type="entry name" value="UVRD / RECB / PCRA DNA HELICASE FAMILY MEMBER"/>
    <property type="match status" value="1"/>
</dbReference>
<name>A0A1M5YUP0_9BACT</name>
<dbReference type="Proteomes" id="UP000184139">
    <property type="component" value="Unassembled WGS sequence"/>
</dbReference>
<sequence>MTETDTTPSTVDEEIYSCLDLDNPKSFFLFAGAGSGKTRSLVDALKRFQKNNIVRLKKDGQKIAVITYTNAACDEIKSRLEFDMAFHVSTIHSFAWEIINPYTNDIRSWLASNLEDEIAKLNDQQGRARSTTNKSYIKRAKKIELKTKRLEILPSIKKFTYNPNGDNIERDSLNHEEVIKITADFILNKPLMQSILIRKYPILLIDESQDTKKDLVDAFFDMQEKHPGKITLGLFGDTMQRIYTDGKTDLGQNIPDTWAKPAKIINYRCPKRVITLINKIRSGADDQIQEPHKENDGCVRLFIVNTSNPVNKATVEHGITSTMAELTDDQLWKDDAQASVKILTLEHHMAASRGGFSDFFVPLYSVDKFKTGLLDGKLQGVSLFAKQVLPLVKAKQAGDEFAVSRIMREYSPIIKKDALKKSTKSLEEITKAKDAVVALFSLWSDDADPSLNEVLKEVYNSGIFLISDALLPIADRLNQDQEDIGGEQTEEPENDPVIEAWEMALQCKFSQFEEYVRYISDESRFGTHQGIKGLQFPRVMVILDDDEARGWTFSYDKLFGAVEPTPTDINNLEEGKETSIDRTRRLFYVTCSRAEESLAIVAYTNERKKVESYVLEQGWFDKDEIIQI</sequence>
<dbReference type="GO" id="GO:0043138">
    <property type="term" value="F:3'-5' DNA helicase activity"/>
    <property type="evidence" value="ECO:0007669"/>
    <property type="project" value="TreeGrafter"/>
</dbReference>
<keyword evidence="4 6" id="KW-0067">ATP-binding</keyword>
<feature type="binding site" evidence="6">
    <location>
        <begin position="31"/>
        <end position="38"/>
    </location>
    <ligand>
        <name>ATP</name>
        <dbReference type="ChEBI" id="CHEBI:30616"/>
    </ligand>
</feature>
<dbReference type="EMBL" id="FQXS01000063">
    <property type="protein sequence ID" value="SHI15568.1"/>
    <property type="molecule type" value="Genomic_DNA"/>
</dbReference>
<dbReference type="OrthoDB" id="5461146at2"/>
<evidence type="ECO:0000256" key="3">
    <source>
        <dbReference type="ARBA" id="ARBA00022806"/>
    </source>
</evidence>
<proteinExistence type="predicted"/>
<dbReference type="AlphaFoldDB" id="A0A1M5YUP0"/>
<dbReference type="InterPro" id="IPR014016">
    <property type="entry name" value="UvrD-like_ATP-bd"/>
</dbReference>
<protein>
    <recommendedName>
        <fullName evidence="5">DNA 3'-5' helicase II</fullName>
    </recommendedName>
</protein>
<dbReference type="Pfam" id="PF00580">
    <property type="entry name" value="UvrD-helicase"/>
    <property type="match status" value="1"/>
</dbReference>
<gene>
    <name evidence="8" type="ORF">SAMN02745124_04452</name>
</gene>
<evidence type="ECO:0000259" key="7">
    <source>
        <dbReference type="PROSITE" id="PS51198"/>
    </source>
</evidence>
<evidence type="ECO:0000313" key="9">
    <source>
        <dbReference type="Proteomes" id="UP000184139"/>
    </source>
</evidence>
<dbReference type="InterPro" id="IPR000212">
    <property type="entry name" value="DNA_helicase_UvrD/REP"/>
</dbReference>
<dbReference type="PANTHER" id="PTHR11070:SF2">
    <property type="entry name" value="ATP-DEPENDENT DNA HELICASE SRS2"/>
    <property type="match status" value="1"/>
</dbReference>
<dbReference type="PROSITE" id="PS51198">
    <property type="entry name" value="UVRD_HELICASE_ATP_BIND"/>
    <property type="match status" value="1"/>
</dbReference>
<evidence type="ECO:0000313" key="8">
    <source>
        <dbReference type="EMBL" id="SHI15568.1"/>
    </source>
</evidence>
<evidence type="ECO:0000256" key="2">
    <source>
        <dbReference type="ARBA" id="ARBA00022801"/>
    </source>
</evidence>
<evidence type="ECO:0000256" key="5">
    <source>
        <dbReference type="ARBA" id="ARBA00034923"/>
    </source>
</evidence>
<dbReference type="InterPro" id="IPR027417">
    <property type="entry name" value="P-loop_NTPase"/>
</dbReference>
<feature type="domain" description="UvrD-like helicase ATP-binding" evidence="7">
    <location>
        <begin position="10"/>
        <end position="283"/>
    </location>
</feature>
<dbReference type="RefSeq" id="WP_073379551.1">
    <property type="nucleotide sequence ID" value="NZ_FQXS01000063.1"/>
</dbReference>
<accession>A0A1M5YUP0</accession>
<dbReference type="GO" id="GO:0000725">
    <property type="term" value="P:recombinational repair"/>
    <property type="evidence" value="ECO:0007669"/>
    <property type="project" value="TreeGrafter"/>
</dbReference>
<dbReference type="SUPFAM" id="SSF52540">
    <property type="entry name" value="P-loop containing nucleoside triphosphate hydrolases"/>
    <property type="match status" value="1"/>
</dbReference>
<keyword evidence="3 6" id="KW-0347">Helicase</keyword>
<dbReference type="GO" id="GO:0003677">
    <property type="term" value="F:DNA binding"/>
    <property type="evidence" value="ECO:0007669"/>
    <property type="project" value="InterPro"/>
</dbReference>
<organism evidence="8 9">
    <name type="scientific">Desulfofustis glycolicus DSM 9705</name>
    <dbReference type="NCBI Taxonomy" id="1121409"/>
    <lineage>
        <taxon>Bacteria</taxon>
        <taxon>Pseudomonadati</taxon>
        <taxon>Thermodesulfobacteriota</taxon>
        <taxon>Desulfobulbia</taxon>
        <taxon>Desulfobulbales</taxon>
        <taxon>Desulfocapsaceae</taxon>
        <taxon>Desulfofustis</taxon>
    </lineage>
</organism>
<dbReference type="STRING" id="1121409.SAMN02745124_04452"/>
<dbReference type="GO" id="GO:0005524">
    <property type="term" value="F:ATP binding"/>
    <property type="evidence" value="ECO:0007669"/>
    <property type="project" value="UniProtKB-UniRule"/>
</dbReference>
<dbReference type="GO" id="GO:0016787">
    <property type="term" value="F:hydrolase activity"/>
    <property type="evidence" value="ECO:0007669"/>
    <property type="project" value="UniProtKB-UniRule"/>
</dbReference>
<keyword evidence="9" id="KW-1185">Reference proteome</keyword>